<dbReference type="PANTHER" id="PTHR12220">
    <property type="entry name" value="50S/60S RIBOSOMAL PROTEIN L16"/>
    <property type="match status" value="1"/>
</dbReference>
<sequence length="139" mass="15797">MLQPKRTKFRREQKNRMKGNAQRGNQLAFGSFGIKTLENCWLTAQQIEAARQAISRYMNREGQIWIRVFPSKPITKKPLDTRMGKGKGDPYAFVAPITPGRIIFEAEGVSLAVAKEAMRLGANKLPIATKFVVRRDYVE</sequence>
<evidence type="ECO:0000256" key="9">
    <source>
        <dbReference type="RuleBase" id="RU004414"/>
    </source>
</evidence>
<evidence type="ECO:0000256" key="4">
    <source>
        <dbReference type="ARBA" id="ARBA00022980"/>
    </source>
</evidence>
<keyword evidence="4 7" id="KW-0689">Ribosomal protein</keyword>
<dbReference type="Proteomes" id="UP000823769">
    <property type="component" value="Unassembled WGS sequence"/>
</dbReference>
<keyword evidence="3 7" id="KW-0699">rRNA-binding</keyword>
<evidence type="ECO:0000256" key="7">
    <source>
        <dbReference type="HAMAP-Rule" id="MF_01342"/>
    </source>
</evidence>
<protein>
    <recommendedName>
        <fullName evidence="6 7">Large ribosomal subunit protein uL16</fullName>
    </recommendedName>
</protein>
<dbReference type="GO" id="GO:0000049">
    <property type="term" value="F:tRNA binding"/>
    <property type="evidence" value="ECO:0007669"/>
    <property type="project" value="UniProtKB-KW"/>
</dbReference>
<evidence type="ECO:0000256" key="3">
    <source>
        <dbReference type="ARBA" id="ARBA00022730"/>
    </source>
</evidence>
<dbReference type="CDD" id="cd01433">
    <property type="entry name" value="Ribosomal_L16_L10e"/>
    <property type="match status" value="1"/>
</dbReference>
<dbReference type="GO" id="GO:0006412">
    <property type="term" value="P:translation"/>
    <property type="evidence" value="ECO:0007669"/>
    <property type="project" value="UniProtKB-UniRule"/>
</dbReference>
<evidence type="ECO:0000256" key="5">
    <source>
        <dbReference type="ARBA" id="ARBA00023274"/>
    </source>
</evidence>
<dbReference type="SUPFAM" id="SSF54686">
    <property type="entry name" value="Ribosomal protein L16p/L10e"/>
    <property type="match status" value="1"/>
</dbReference>
<proteinExistence type="inferred from homology"/>
<evidence type="ECO:0000313" key="11">
    <source>
        <dbReference type="EMBL" id="MBO8480460.1"/>
    </source>
</evidence>
<comment type="similarity">
    <text evidence="1 7 8">Belongs to the universal ribosomal protein uL16 family.</text>
</comment>
<reference evidence="11" key="2">
    <citation type="journal article" date="2021" name="PeerJ">
        <title>Extensive microbial diversity within the chicken gut microbiome revealed by metagenomics and culture.</title>
        <authorList>
            <person name="Gilroy R."/>
            <person name="Ravi A."/>
            <person name="Getino M."/>
            <person name="Pursley I."/>
            <person name="Horton D.L."/>
            <person name="Alikhan N.F."/>
            <person name="Baker D."/>
            <person name="Gharbi K."/>
            <person name="Hall N."/>
            <person name="Watson M."/>
            <person name="Adriaenssens E.M."/>
            <person name="Foster-Nyarko E."/>
            <person name="Jarju S."/>
            <person name="Secka A."/>
            <person name="Antonio M."/>
            <person name="Oren A."/>
            <person name="Chaudhuri R.R."/>
            <person name="La Ragione R."/>
            <person name="Hildebrand F."/>
            <person name="Pallen M.J."/>
        </authorList>
    </citation>
    <scope>NUCLEOTIDE SEQUENCE</scope>
    <source>
        <strain evidence="11">B3-1481</strain>
    </source>
</reference>
<dbReference type="EMBL" id="JADILW010000070">
    <property type="protein sequence ID" value="MBO8480460.1"/>
    <property type="molecule type" value="Genomic_DNA"/>
</dbReference>
<evidence type="ECO:0000256" key="6">
    <source>
        <dbReference type="ARBA" id="ARBA00035198"/>
    </source>
</evidence>
<evidence type="ECO:0000313" key="12">
    <source>
        <dbReference type="Proteomes" id="UP000823769"/>
    </source>
</evidence>
<keyword evidence="7 9" id="KW-0694">RNA-binding</keyword>
<accession>A0A9D9IYS0</accession>
<dbReference type="InterPro" id="IPR020798">
    <property type="entry name" value="Ribosomal_uL16_CS"/>
</dbReference>
<dbReference type="AlphaFoldDB" id="A0A9D9IYS0"/>
<comment type="function">
    <text evidence="7 9">Binds 23S rRNA and is also seen to make contacts with the A and possibly P site tRNAs.</text>
</comment>
<evidence type="ECO:0000256" key="2">
    <source>
        <dbReference type="ARBA" id="ARBA00022555"/>
    </source>
</evidence>
<dbReference type="PROSITE" id="PS00701">
    <property type="entry name" value="RIBOSOMAL_L16_2"/>
    <property type="match status" value="1"/>
</dbReference>
<keyword evidence="2 7" id="KW-0820">tRNA-binding</keyword>
<comment type="subunit">
    <text evidence="7 9">Part of the 50S ribosomal subunit.</text>
</comment>
<dbReference type="GO" id="GO:0003735">
    <property type="term" value="F:structural constituent of ribosome"/>
    <property type="evidence" value="ECO:0007669"/>
    <property type="project" value="InterPro"/>
</dbReference>
<dbReference type="GO" id="GO:0019843">
    <property type="term" value="F:rRNA binding"/>
    <property type="evidence" value="ECO:0007669"/>
    <property type="project" value="UniProtKB-UniRule"/>
</dbReference>
<dbReference type="Pfam" id="PF00252">
    <property type="entry name" value="Ribosomal_L16"/>
    <property type="match status" value="1"/>
</dbReference>
<comment type="caution">
    <text evidence="11">The sequence shown here is derived from an EMBL/GenBank/DDBJ whole genome shotgun (WGS) entry which is preliminary data.</text>
</comment>
<name>A0A9D9IYS0_9BACT</name>
<dbReference type="PRINTS" id="PR00060">
    <property type="entry name" value="RIBOSOMALL16"/>
</dbReference>
<gene>
    <name evidence="7 11" type="primary">rplP</name>
    <name evidence="11" type="ORF">IAB76_05060</name>
</gene>
<reference evidence="11" key="1">
    <citation type="submission" date="2020-10" db="EMBL/GenBank/DDBJ databases">
        <authorList>
            <person name="Gilroy R."/>
        </authorList>
    </citation>
    <scope>NUCLEOTIDE SEQUENCE</scope>
    <source>
        <strain evidence="11">B3-1481</strain>
    </source>
</reference>
<evidence type="ECO:0000256" key="8">
    <source>
        <dbReference type="RuleBase" id="RU004413"/>
    </source>
</evidence>
<keyword evidence="5 7" id="KW-0687">Ribonucleoprotein</keyword>
<dbReference type="InterPro" id="IPR016180">
    <property type="entry name" value="Ribosomal_uL16_dom"/>
</dbReference>
<evidence type="ECO:0000256" key="10">
    <source>
        <dbReference type="SAM" id="MobiDB-lite"/>
    </source>
</evidence>
<dbReference type="Gene3D" id="3.90.1170.10">
    <property type="entry name" value="Ribosomal protein L10e/L16"/>
    <property type="match status" value="1"/>
</dbReference>
<dbReference type="PANTHER" id="PTHR12220:SF13">
    <property type="entry name" value="LARGE RIBOSOMAL SUBUNIT PROTEIN UL16M"/>
    <property type="match status" value="1"/>
</dbReference>
<dbReference type="NCBIfam" id="TIGR01164">
    <property type="entry name" value="rplP_bact"/>
    <property type="match status" value="1"/>
</dbReference>
<evidence type="ECO:0000256" key="1">
    <source>
        <dbReference type="ARBA" id="ARBA00008931"/>
    </source>
</evidence>
<dbReference type="InterPro" id="IPR036920">
    <property type="entry name" value="Ribosomal_uL16_sf"/>
</dbReference>
<organism evidence="11 12">
    <name type="scientific">Candidatus Cryptobacteroides avistercoris</name>
    <dbReference type="NCBI Taxonomy" id="2840758"/>
    <lineage>
        <taxon>Bacteria</taxon>
        <taxon>Pseudomonadati</taxon>
        <taxon>Bacteroidota</taxon>
        <taxon>Bacteroidia</taxon>
        <taxon>Bacteroidales</taxon>
        <taxon>Candidatus Cryptobacteroides</taxon>
    </lineage>
</organism>
<dbReference type="InterPro" id="IPR000114">
    <property type="entry name" value="Ribosomal_uL16_bact-type"/>
</dbReference>
<dbReference type="GO" id="GO:0022625">
    <property type="term" value="C:cytosolic large ribosomal subunit"/>
    <property type="evidence" value="ECO:0007669"/>
    <property type="project" value="TreeGrafter"/>
</dbReference>
<dbReference type="InterPro" id="IPR047873">
    <property type="entry name" value="Ribosomal_uL16"/>
</dbReference>
<dbReference type="HAMAP" id="MF_01342">
    <property type="entry name" value="Ribosomal_uL16"/>
    <property type="match status" value="1"/>
</dbReference>
<feature type="region of interest" description="Disordered" evidence="10">
    <location>
        <begin position="1"/>
        <end position="22"/>
    </location>
</feature>
<dbReference type="FunFam" id="3.90.1170.10:FF:000001">
    <property type="entry name" value="50S ribosomal protein L16"/>
    <property type="match status" value="1"/>
</dbReference>